<feature type="region of interest" description="Disordered" evidence="1">
    <location>
        <begin position="57"/>
        <end position="114"/>
    </location>
</feature>
<sequence>MFTPQQLKTINGSPTHPRARRPISTTQDDLTPPRMPWEKDDGANVYSYSDANTHGYAYSVDEGEGGGGEVGEDVIGKEGNEEGKAGEKGMAYEKGNDGDAAEGKPKQKRGGWFGKTFGRCCVRRAGKGKGGMEVAS</sequence>
<reference evidence="2" key="1">
    <citation type="journal article" date="2020" name="Stud. Mycol.">
        <title>101 Dothideomycetes genomes: a test case for predicting lifestyles and emergence of pathogens.</title>
        <authorList>
            <person name="Haridas S."/>
            <person name="Albert R."/>
            <person name="Binder M."/>
            <person name="Bloem J."/>
            <person name="Labutti K."/>
            <person name="Salamov A."/>
            <person name="Andreopoulos B."/>
            <person name="Baker S."/>
            <person name="Barry K."/>
            <person name="Bills G."/>
            <person name="Bluhm B."/>
            <person name="Cannon C."/>
            <person name="Castanera R."/>
            <person name="Culley D."/>
            <person name="Daum C."/>
            <person name="Ezra D."/>
            <person name="Gonzalez J."/>
            <person name="Henrissat B."/>
            <person name="Kuo A."/>
            <person name="Liang C."/>
            <person name="Lipzen A."/>
            <person name="Lutzoni F."/>
            <person name="Magnuson J."/>
            <person name="Mondo S."/>
            <person name="Nolan M."/>
            <person name="Ohm R."/>
            <person name="Pangilinan J."/>
            <person name="Park H.-J."/>
            <person name="Ramirez L."/>
            <person name="Alfaro M."/>
            <person name="Sun H."/>
            <person name="Tritt A."/>
            <person name="Yoshinaga Y."/>
            <person name="Zwiers L.-H."/>
            <person name="Turgeon B."/>
            <person name="Goodwin S."/>
            <person name="Spatafora J."/>
            <person name="Crous P."/>
            <person name="Grigoriev I."/>
        </authorList>
    </citation>
    <scope>NUCLEOTIDE SEQUENCE</scope>
    <source>
        <strain evidence="2">CBS 473.64</strain>
    </source>
</reference>
<keyword evidence="3" id="KW-1185">Reference proteome</keyword>
<accession>A0A6A6RPK0</accession>
<feature type="compositionally biased region" description="Polar residues" evidence="1">
    <location>
        <begin position="1"/>
        <end position="14"/>
    </location>
</feature>
<dbReference type="AlphaFoldDB" id="A0A6A6RPK0"/>
<proteinExistence type="predicted"/>
<evidence type="ECO:0000313" key="2">
    <source>
        <dbReference type="EMBL" id="KAF2637127.1"/>
    </source>
</evidence>
<protein>
    <submittedName>
        <fullName evidence="2">Uncharacterized protein</fullName>
    </submittedName>
</protein>
<name>A0A6A6RPK0_9PLEO</name>
<feature type="compositionally biased region" description="Basic and acidic residues" evidence="1">
    <location>
        <begin position="74"/>
        <end position="105"/>
    </location>
</feature>
<organism evidence="2 3">
    <name type="scientific">Massarina eburnea CBS 473.64</name>
    <dbReference type="NCBI Taxonomy" id="1395130"/>
    <lineage>
        <taxon>Eukaryota</taxon>
        <taxon>Fungi</taxon>
        <taxon>Dikarya</taxon>
        <taxon>Ascomycota</taxon>
        <taxon>Pezizomycotina</taxon>
        <taxon>Dothideomycetes</taxon>
        <taxon>Pleosporomycetidae</taxon>
        <taxon>Pleosporales</taxon>
        <taxon>Massarineae</taxon>
        <taxon>Massarinaceae</taxon>
        <taxon>Massarina</taxon>
    </lineage>
</organism>
<dbReference type="Proteomes" id="UP000799753">
    <property type="component" value="Unassembled WGS sequence"/>
</dbReference>
<evidence type="ECO:0000313" key="3">
    <source>
        <dbReference type="Proteomes" id="UP000799753"/>
    </source>
</evidence>
<evidence type="ECO:0000256" key="1">
    <source>
        <dbReference type="SAM" id="MobiDB-lite"/>
    </source>
</evidence>
<dbReference type="EMBL" id="MU006795">
    <property type="protein sequence ID" value="KAF2637127.1"/>
    <property type="molecule type" value="Genomic_DNA"/>
</dbReference>
<feature type="region of interest" description="Disordered" evidence="1">
    <location>
        <begin position="1"/>
        <end position="43"/>
    </location>
</feature>
<gene>
    <name evidence="2" type="ORF">P280DRAFT_521644</name>
</gene>